<reference evidence="3 4" key="1">
    <citation type="journal article" date="2015" name="Genome Biol. Evol.">
        <title>Comparative Genomics of a Bacterivorous Green Alga Reveals Evolutionary Causalities and Consequences of Phago-Mixotrophic Mode of Nutrition.</title>
        <authorList>
            <person name="Burns J.A."/>
            <person name="Paasch A."/>
            <person name="Narechania A."/>
            <person name="Kim E."/>
        </authorList>
    </citation>
    <scope>NUCLEOTIDE SEQUENCE [LARGE SCALE GENOMIC DNA]</scope>
    <source>
        <strain evidence="3 4">PLY_AMNH</strain>
    </source>
</reference>
<dbReference type="AlphaFoldDB" id="A0AAE0LA68"/>
<protein>
    <submittedName>
        <fullName evidence="3">Uncharacterized protein</fullName>
    </submittedName>
</protein>
<feature type="transmembrane region" description="Helical" evidence="2">
    <location>
        <begin position="573"/>
        <end position="590"/>
    </location>
</feature>
<evidence type="ECO:0000256" key="2">
    <source>
        <dbReference type="SAM" id="Phobius"/>
    </source>
</evidence>
<feature type="transmembrane region" description="Helical" evidence="2">
    <location>
        <begin position="436"/>
        <end position="455"/>
    </location>
</feature>
<feature type="transmembrane region" description="Helical" evidence="2">
    <location>
        <begin position="522"/>
        <end position="552"/>
    </location>
</feature>
<keyword evidence="2" id="KW-0472">Membrane</keyword>
<evidence type="ECO:0000256" key="1">
    <source>
        <dbReference type="SAM" id="MobiDB-lite"/>
    </source>
</evidence>
<dbReference type="EMBL" id="LGRX02006142">
    <property type="protein sequence ID" value="KAK3277354.1"/>
    <property type="molecule type" value="Genomic_DNA"/>
</dbReference>
<accession>A0AAE0LA68</accession>
<keyword evidence="2" id="KW-0812">Transmembrane</keyword>
<feature type="transmembrane region" description="Helical" evidence="2">
    <location>
        <begin position="691"/>
        <end position="710"/>
    </location>
</feature>
<keyword evidence="4" id="KW-1185">Reference proteome</keyword>
<evidence type="ECO:0000313" key="4">
    <source>
        <dbReference type="Proteomes" id="UP001190700"/>
    </source>
</evidence>
<proteinExistence type="predicted"/>
<dbReference type="Proteomes" id="UP001190700">
    <property type="component" value="Unassembled WGS sequence"/>
</dbReference>
<feature type="transmembrane region" description="Helical" evidence="2">
    <location>
        <begin position="596"/>
        <end position="615"/>
    </location>
</feature>
<sequence>MQGHLWRDHDGNLAHVAEGGYVSNLRLQNLFPDVTWQLEDLQVPTKMRKPKSKLTMRKEATKLMLCQRALRRERQRDLTSSEELCNCVQLNFTVLMMSLPIEWLREQAAAALRRKSYTYKLTRASGKRHLQVKSPTPSANSSASQQHSGKRAASVHFLLSLERCLGTSLVHAFLELNSCLIEECHHVHLASAEILPWECAPGKGFLWLRDVFQEMLAAEGRPGWYMRSRLYTLLFVQDPDGHFQISQELANALWAGTPAEAVGESIRGAFERPLLRVSMPLGLLLKEGAKQASVEDMEEAERVWATLLGVALYHHLPLHWWTNPKAPPAERVSIGRLGEMWLEADARRGHIRHVLPELRAMAANLVVQWEQAHVQRLTELKEQSTTGSTVNEKRPPLWKRGYRWVARSAFWVISSHPLVAIYLVKPTEAFSRAERLVVQVNVFVIMLSFCMFFYLSRAIECCTEFKGYVGCPDAGMRTSECLGQPTCQMLFLEKKSGFLPEELGAPDFVCTAFPTTSWMDRVWMVLFINAGLIPVNVILMAMFTLSGGSAVAPGHMSMDVGKKVAQLMGPQRGAVMTNLIMVLYAVLFDIKLLTKTMAMAFMAMFGMIFQPVKLVTKYIEPLFRLMLPVYLMISATYYRICWFFWARVVLVGTSVARCWGQQPPQKLVYKDPVLVNNIRIEGLMDGMVDKVAYSFLAGFWIADAYILFVFGKVIREINGPEAENDLIRTWALTFVFEQFGIKAIKLMMVRSAGRYISKRYDQLITGKTMFDILAWYEGYILETSPFVYEAPDGDAFFGGVDMIA</sequence>
<keyword evidence="2" id="KW-1133">Transmembrane helix</keyword>
<gene>
    <name evidence="3" type="ORF">CYMTET_14627</name>
</gene>
<evidence type="ECO:0000313" key="3">
    <source>
        <dbReference type="EMBL" id="KAK3277354.1"/>
    </source>
</evidence>
<feature type="compositionally biased region" description="Polar residues" evidence="1">
    <location>
        <begin position="133"/>
        <end position="147"/>
    </location>
</feature>
<comment type="caution">
    <text evidence="3">The sequence shown here is derived from an EMBL/GenBank/DDBJ whole genome shotgun (WGS) entry which is preliminary data.</text>
</comment>
<feature type="region of interest" description="Disordered" evidence="1">
    <location>
        <begin position="124"/>
        <end position="147"/>
    </location>
</feature>
<name>A0AAE0LA68_9CHLO</name>
<feature type="transmembrane region" description="Helical" evidence="2">
    <location>
        <begin position="627"/>
        <end position="645"/>
    </location>
</feature>
<organism evidence="3 4">
    <name type="scientific">Cymbomonas tetramitiformis</name>
    <dbReference type="NCBI Taxonomy" id="36881"/>
    <lineage>
        <taxon>Eukaryota</taxon>
        <taxon>Viridiplantae</taxon>
        <taxon>Chlorophyta</taxon>
        <taxon>Pyramimonadophyceae</taxon>
        <taxon>Pyramimonadales</taxon>
        <taxon>Pyramimonadaceae</taxon>
        <taxon>Cymbomonas</taxon>
    </lineage>
</organism>